<keyword evidence="3" id="KW-0804">Transcription</keyword>
<dbReference type="STRING" id="670307.HYPDE_32963"/>
<dbReference type="InterPro" id="IPR011991">
    <property type="entry name" value="ArsR-like_HTH"/>
</dbReference>
<name>N0BDQ7_9HYPH</name>
<dbReference type="SUPFAM" id="SSF54909">
    <property type="entry name" value="Dimeric alpha+beta barrel"/>
    <property type="match status" value="1"/>
</dbReference>
<gene>
    <name evidence="5" type="ORF">HYPDE_32963</name>
</gene>
<keyword evidence="1" id="KW-0805">Transcription regulation</keyword>
<dbReference type="InterPro" id="IPR011008">
    <property type="entry name" value="Dimeric_a/b-barrel"/>
</dbReference>
<keyword evidence="6" id="KW-1185">Reference proteome</keyword>
<dbReference type="InterPro" id="IPR019887">
    <property type="entry name" value="Tscrpt_reg_AsnC/Lrp_C"/>
</dbReference>
<accession>N0BDQ7</accession>
<dbReference type="eggNOG" id="COG1522">
    <property type="taxonomic scope" value="Bacteria"/>
</dbReference>
<dbReference type="KEGG" id="hdt:HYPDE_32963"/>
<dbReference type="Pfam" id="PF13412">
    <property type="entry name" value="HTH_24"/>
    <property type="match status" value="1"/>
</dbReference>
<dbReference type="Proteomes" id="UP000005952">
    <property type="component" value="Chromosome"/>
</dbReference>
<reference evidence="5 6" key="1">
    <citation type="journal article" date="2013" name="Genome Announc.">
        <title>Genome sequences for three denitrifying bacterial strains isolated from a uranium- and nitrate-contaminated subsurface environment.</title>
        <authorList>
            <person name="Venkatramanan R."/>
            <person name="Prakash O."/>
            <person name="Woyke T."/>
            <person name="Chain P."/>
            <person name="Goodwin L.A."/>
            <person name="Watson D."/>
            <person name="Brooks S."/>
            <person name="Kostka J.E."/>
            <person name="Green S.J."/>
        </authorList>
    </citation>
    <scope>NUCLEOTIDE SEQUENCE [LARGE SCALE GENOMIC DNA]</scope>
    <source>
        <strain evidence="5 6">1NES1</strain>
    </source>
</reference>
<dbReference type="SMART" id="SM00344">
    <property type="entry name" value="HTH_ASNC"/>
    <property type="match status" value="1"/>
</dbReference>
<protein>
    <submittedName>
        <fullName evidence="5">Bkd operon transcriptional regulator</fullName>
    </submittedName>
</protein>
<dbReference type="CDD" id="cd00090">
    <property type="entry name" value="HTH_ARSR"/>
    <property type="match status" value="1"/>
</dbReference>
<dbReference type="EMBL" id="CP005587">
    <property type="protein sequence ID" value="AGK58265.1"/>
    <property type="molecule type" value="Genomic_DNA"/>
</dbReference>
<dbReference type="OrthoDB" id="7707281at2"/>
<dbReference type="AlphaFoldDB" id="N0BDQ7"/>
<evidence type="ECO:0000313" key="6">
    <source>
        <dbReference type="Proteomes" id="UP000005952"/>
    </source>
</evidence>
<dbReference type="SUPFAM" id="SSF46785">
    <property type="entry name" value="Winged helix' DNA-binding domain"/>
    <property type="match status" value="1"/>
</dbReference>
<dbReference type="GO" id="GO:0043565">
    <property type="term" value="F:sequence-specific DNA binding"/>
    <property type="evidence" value="ECO:0007669"/>
    <property type="project" value="InterPro"/>
</dbReference>
<dbReference type="InterPro" id="IPR036390">
    <property type="entry name" value="WH_DNA-bd_sf"/>
</dbReference>
<dbReference type="HOGENOM" id="CLU_091233_0_3_5"/>
<dbReference type="GO" id="GO:0005829">
    <property type="term" value="C:cytosol"/>
    <property type="evidence" value="ECO:0007669"/>
    <property type="project" value="TreeGrafter"/>
</dbReference>
<feature type="domain" description="HTH asnC-type" evidence="4">
    <location>
        <begin position="6"/>
        <end position="67"/>
    </location>
</feature>
<dbReference type="Pfam" id="PF01037">
    <property type="entry name" value="AsnC_trans_reg"/>
    <property type="match status" value="1"/>
</dbReference>
<evidence type="ECO:0000256" key="2">
    <source>
        <dbReference type="ARBA" id="ARBA00023125"/>
    </source>
</evidence>
<dbReference type="InterPro" id="IPR000485">
    <property type="entry name" value="AsnC-type_HTH_dom"/>
</dbReference>
<dbReference type="InterPro" id="IPR036388">
    <property type="entry name" value="WH-like_DNA-bd_sf"/>
</dbReference>
<evidence type="ECO:0000256" key="3">
    <source>
        <dbReference type="ARBA" id="ARBA00023163"/>
    </source>
</evidence>
<dbReference type="PROSITE" id="PS50956">
    <property type="entry name" value="HTH_ASNC_2"/>
    <property type="match status" value="1"/>
</dbReference>
<dbReference type="PANTHER" id="PTHR30154">
    <property type="entry name" value="LEUCINE-RESPONSIVE REGULATORY PROTEIN"/>
    <property type="match status" value="1"/>
</dbReference>
<dbReference type="GO" id="GO:0043200">
    <property type="term" value="P:response to amino acid"/>
    <property type="evidence" value="ECO:0007669"/>
    <property type="project" value="TreeGrafter"/>
</dbReference>
<evidence type="ECO:0000256" key="1">
    <source>
        <dbReference type="ARBA" id="ARBA00023015"/>
    </source>
</evidence>
<dbReference type="Gene3D" id="1.10.10.10">
    <property type="entry name" value="Winged helix-like DNA-binding domain superfamily/Winged helix DNA-binding domain"/>
    <property type="match status" value="1"/>
</dbReference>
<evidence type="ECO:0000259" key="4">
    <source>
        <dbReference type="PROSITE" id="PS50956"/>
    </source>
</evidence>
<organism evidence="5 6">
    <name type="scientific">Hyphomicrobium denitrificans 1NES1</name>
    <dbReference type="NCBI Taxonomy" id="670307"/>
    <lineage>
        <taxon>Bacteria</taxon>
        <taxon>Pseudomonadati</taxon>
        <taxon>Pseudomonadota</taxon>
        <taxon>Alphaproteobacteria</taxon>
        <taxon>Hyphomicrobiales</taxon>
        <taxon>Hyphomicrobiaceae</taxon>
        <taxon>Hyphomicrobium</taxon>
    </lineage>
</organism>
<dbReference type="PANTHER" id="PTHR30154:SF46">
    <property type="entry name" value="TRANSCRIPTIONAL REGULATORY PROTEIN"/>
    <property type="match status" value="1"/>
</dbReference>
<sequence>MTTTNLDALDKAILAALLADGRQSQVDLAERVPLSPTAIARRIRALEERGVISGYQARINRTSLGLTMMAVVQISLKSQSEDLLAAFEKAAAAAPSITSCHMMSGEDDYIITVLAHDLEDFERIHKEQLSRLPGVARLRSSFVLREVVSRPLPLASLAR</sequence>
<proteinExistence type="predicted"/>
<dbReference type="PRINTS" id="PR00033">
    <property type="entry name" value="HTHASNC"/>
</dbReference>
<dbReference type="RefSeq" id="WP_015598291.1">
    <property type="nucleotide sequence ID" value="NC_021172.1"/>
</dbReference>
<dbReference type="InterPro" id="IPR019888">
    <property type="entry name" value="Tscrpt_reg_AsnC-like"/>
</dbReference>
<keyword evidence="2" id="KW-0238">DNA-binding</keyword>
<dbReference type="Gene3D" id="3.30.70.920">
    <property type="match status" value="1"/>
</dbReference>
<evidence type="ECO:0000313" key="5">
    <source>
        <dbReference type="EMBL" id="AGK58265.1"/>
    </source>
</evidence>
<dbReference type="GO" id="GO:0006355">
    <property type="term" value="P:regulation of DNA-templated transcription"/>
    <property type="evidence" value="ECO:0007669"/>
    <property type="project" value="UniProtKB-ARBA"/>
</dbReference>